<dbReference type="Pfam" id="PF06866">
    <property type="entry name" value="DUF1256"/>
    <property type="match status" value="1"/>
</dbReference>
<keyword evidence="2" id="KW-1185">Reference proteome</keyword>
<reference evidence="1 2" key="1">
    <citation type="submission" date="2016-11" db="EMBL/GenBank/DDBJ databases">
        <authorList>
            <person name="Jaros S."/>
            <person name="Januszkiewicz K."/>
            <person name="Wedrychowicz H."/>
        </authorList>
    </citation>
    <scope>NUCLEOTIDE SEQUENCE [LARGE SCALE GENOMIC DNA]</scope>
    <source>
        <strain evidence="1 2">DSM 2631</strain>
    </source>
</reference>
<dbReference type="EMBL" id="FQVM01000015">
    <property type="protein sequence ID" value="SHE87614.1"/>
    <property type="molecule type" value="Genomic_DNA"/>
</dbReference>
<sequence>MCNSLLLDSLDLNSSFILRDYLYRELLPIIKQKRTIIFLCIGSDRSTGDSLGPLVGDKLKFSIKKSIYFYGSLENPIHAKNLKETIISINKKFKNPYIVAIDACLGTVQNVGKILIEKKPLKPGLAVSKDLPPVGDLSILGIVNICGSLEFMVLQNTRLYTVVTLANSISIAINHFILKVFGNNKTKFINKIEDVIN</sequence>
<dbReference type="Proteomes" id="UP000184035">
    <property type="component" value="Unassembled WGS sequence"/>
</dbReference>
<protein>
    <submittedName>
        <fullName evidence="1">Putative sporulation protein YyaC</fullName>
    </submittedName>
</protein>
<dbReference type="OrthoDB" id="9815953at2"/>
<name>A0A1M4X2A0_9CLOT</name>
<dbReference type="STRING" id="1533.SAMN05443638_11554"/>
<dbReference type="InterPro" id="IPR023430">
    <property type="entry name" value="Pept_HybD-like_dom_sf"/>
</dbReference>
<dbReference type="RefSeq" id="WP_072896294.1">
    <property type="nucleotide sequence ID" value="NZ_FQVM01000015.1"/>
</dbReference>
<organism evidence="1 2">
    <name type="scientific">Clostridium fallax</name>
    <dbReference type="NCBI Taxonomy" id="1533"/>
    <lineage>
        <taxon>Bacteria</taxon>
        <taxon>Bacillati</taxon>
        <taxon>Bacillota</taxon>
        <taxon>Clostridia</taxon>
        <taxon>Eubacteriales</taxon>
        <taxon>Clostridiaceae</taxon>
        <taxon>Clostridium</taxon>
    </lineage>
</organism>
<dbReference type="NCBIfam" id="TIGR02841">
    <property type="entry name" value="spore_YyaC"/>
    <property type="match status" value="1"/>
</dbReference>
<dbReference type="AlphaFoldDB" id="A0A1M4X2A0"/>
<proteinExistence type="predicted"/>
<dbReference type="InterPro" id="IPR009665">
    <property type="entry name" value="YyaC"/>
</dbReference>
<dbReference type="SUPFAM" id="SSF53163">
    <property type="entry name" value="HybD-like"/>
    <property type="match status" value="1"/>
</dbReference>
<gene>
    <name evidence="1" type="ORF">SAMN05443638_11554</name>
</gene>
<evidence type="ECO:0000313" key="1">
    <source>
        <dbReference type="EMBL" id="SHE87614.1"/>
    </source>
</evidence>
<accession>A0A1M4X2A0</accession>
<evidence type="ECO:0000313" key="2">
    <source>
        <dbReference type="Proteomes" id="UP000184035"/>
    </source>
</evidence>